<comment type="caution">
    <text evidence="1">The sequence shown here is derived from an EMBL/GenBank/DDBJ whole genome shotgun (WGS) entry which is preliminary data.</text>
</comment>
<evidence type="ECO:0000313" key="2">
    <source>
        <dbReference type="Proteomes" id="UP000266669"/>
    </source>
</evidence>
<dbReference type="Proteomes" id="UP000266669">
    <property type="component" value="Unassembled WGS sequence"/>
</dbReference>
<evidence type="ECO:0000313" key="1">
    <source>
        <dbReference type="EMBL" id="RHX87938.1"/>
    </source>
</evidence>
<dbReference type="EMBL" id="QHCS01000001">
    <property type="protein sequence ID" value="RHX87938.1"/>
    <property type="molecule type" value="Genomic_DNA"/>
</dbReference>
<protein>
    <submittedName>
        <fullName evidence="1">Uncharacterized protein</fullName>
    </submittedName>
</protein>
<proteinExistence type="predicted"/>
<name>A0A8B3CUJ4_9LEPT</name>
<organism evidence="1 2">
    <name type="scientific">Leptospira stimsonii</name>
    <dbReference type="NCBI Taxonomy" id="2202203"/>
    <lineage>
        <taxon>Bacteria</taxon>
        <taxon>Pseudomonadati</taxon>
        <taxon>Spirochaetota</taxon>
        <taxon>Spirochaetia</taxon>
        <taxon>Leptospirales</taxon>
        <taxon>Leptospiraceae</taxon>
        <taxon>Leptospira</taxon>
    </lineage>
</organism>
<reference evidence="2" key="1">
    <citation type="submission" date="2018-05" db="EMBL/GenBank/DDBJ databases">
        <title>Leptospira yasudae sp. nov. and Leptospira stimsonii sp. nov., two pathogenic species of the genus Leptospira isolated from environmental sources.</title>
        <authorList>
            <person name="Casanovas-Massana A."/>
            <person name="Hamond C."/>
            <person name="Santos L.A."/>
            <person name="Hacker K.P."/>
            <person name="Balassiano I."/>
            <person name="Medeiros M.A."/>
            <person name="Reis M.G."/>
            <person name="Ko A.I."/>
            <person name="Wunder E.A."/>
        </authorList>
    </citation>
    <scope>NUCLEOTIDE SEQUENCE [LARGE SCALE GENOMIC DNA]</scope>
    <source>
        <strain evidence="2">AMB6-RJ</strain>
    </source>
</reference>
<accession>A0A8B3CUJ4</accession>
<sequence length="103" mass="12224">MGKNRKFSFITEFDFEQAQFFSLSVGTPAKLKSVIHYPLHFFSRFSSRKNDTLSEKTSLKRKDKPFLKRTFKKENTNEPDSKIHSWKSFQSNRSSLLPLLHFF</sequence>
<dbReference type="AlphaFoldDB" id="A0A8B3CUJ4"/>
<gene>
    <name evidence="1" type="ORF">DLM78_02915</name>
</gene>